<dbReference type="Gene3D" id="2.30.320.10">
    <property type="entry name" value="YwqG-like"/>
    <property type="match status" value="1"/>
</dbReference>
<gene>
    <name evidence="1" type="ORF">GA0070562_1847</name>
</gene>
<reference evidence="1 2" key="1">
    <citation type="submission" date="2016-06" db="EMBL/GenBank/DDBJ databases">
        <authorList>
            <person name="Varghese N."/>
            <person name="Submissions Spin"/>
        </authorList>
    </citation>
    <scope>NUCLEOTIDE SEQUENCE [LARGE SCALE GENOMIC DNA]</scope>
    <source>
        <strain evidence="1 2">DSM 45142</strain>
    </source>
</reference>
<organism evidence="1 2">
    <name type="scientific">Micromonospora tulbaghiae</name>
    <dbReference type="NCBI Taxonomy" id="479978"/>
    <lineage>
        <taxon>Bacteria</taxon>
        <taxon>Bacillati</taxon>
        <taxon>Actinomycetota</taxon>
        <taxon>Actinomycetes</taxon>
        <taxon>Micromonosporales</taxon>
        <taxon>Micromonosporaceae</taxon>
        <taxon>Micromonospora</taxon>
    </lineage>
</organism>
<dbReference type="Proteomes" id="UP000199405">
    <property type="component" value="Unassembled WGS sequence"/>
</dbReference>
<evidence type="ECO:0008006" key="3">
    <source>
        <dbReference type="Google" id="ProtNLM"/>
    </source>
</evidence>
<proteinExistence type="predicted"/>
<dbReference type="Pfam" id="PF09234">
    <property type="entry name" value="DUF1963"/>
    <property type="match status" value="1"/>
</dbReference>
<evidence type="ECO:0000313" key="1">
    <source>
        <dbReference type="EMBL" id="SCE69769.1"/>
    </source>
</evidence>
<dbReference type="EMBL" id="FMCQ01000001">
    <property type="protein sequence ID" value="SCE69769.1"/>
    <property type="molecule type" value="Genomic_DNA"/>
</dbReference>
<comment type="caution">
    <text evidence="1">The sequence shown here is derived from an EMBL/GenBank/DDBJ whole genome shotgun (WGS) entry which is preliminary data.</text>
</comment>
<protein>
    <recommendedName>
        <fullName evidence="3">DUF1963 domain-containing protein</fullName>
    </recommendedName>
</protein>
<dbReference type="InterPro" id="IPR035948">
    <property type="entry name" value="YwqG-like_sf"/>
</dbReference>
<sequence>MLRRVTVLMIYNGDTAPDASGTRTGGVPLVPAGFDWPVCDECDGPMQFLAQVRLGDIDAADDGLLSIFMCQNDPGLCDEWDATAGGNRAFVFPSGALAPPAVPSGDTVLAAETSAVAYVPMRDSDGYDEARERWRGESGRPLRDVLGQLGGLPAWLQFDQTPTCPACALPMSFVVQLEEGHDHHTGFNFGAVAAGTASAADRARRRRSCGNSDLLFGLDERQW</sequence>
<name>A0ABY0KH44_9ACTN</name>
<evidence type="ECO:0000313" key="2">
    <source>
        <dbReference type="Proteomes" id="UP000199405"/>
    </source>
</evidence>
<keyword evidence="2" id="KW-1185">Reference proteome</keyword>
<dbReference type="InterPro" id="IPR015315">
    <property type="entry name" value="DUF1963"/>
</dbReference>
<dbReference type="SUPFAM" id="SSF103032">
    <property type="entry name" value="Hypothetical protein YwqG"/>
    <property type="match status" value="1"/>
</dbReference>
<accession>A0ABY0KH44</accession>